<dbReference type="GeneID" id="74306599"/>
<dbReference type="RefSeq" id="WP_257743215.1">
    <property type="nucleotide sequence ID" value="NZ_CP096115.1"/>
</dbReference>
<dbReference type="Gene3D" id="3.40.50.360">
    <property type="match status" value="1"/>
</dbReference>
<sequence length="194" mass="21886">MKVLGISGSPRKGGNTDIILNEILLGAEESGMETEAVSLRDYTINSCIGCEKCRKALTCSQFNDGMNLIYPKVEEADILITGSPVYNYNITGLMKTFIDRLYPYYTFHGKRPGRYSSRLQDKKREALVFSVCEQIDPKENDFAIEAMSRPFEALGYNIIDKMAIRGYFEKGSVLRDDDLIRKVHSAGIKLSEMK</sequence>
<proteinExistence type="inferred from homology"/>
<gene>
    <name evidence="7" type="ORF">L6E24_02850</name>
</gene>
<comment type="cofactor">
    <cofactor evidence="1">
        <name>FMN</name>
        <dbReference type="ChEBI" id="CHEBI:58210"/>
    </cofactor>
</comment>
<keyword evidence="4" id="KW-0288">FMN</keyword>
<evidence type="ECO:0000256" key="4">
    <source>
        <dbReference type="ARBA" id="ARBA00022643"/>
    </source>
</evidence>
<keyword evidence="8" id="KW-1185">Reference proteome</keyword>
<accession>A0A9E7TKW7</accession>
<keyword evidence="3" id="KW-0285">Flavoprotein</keyword>
<dbReference type="InterPro" id="IPR051796">
    <property type="entry name" value="ISF_SsuE-like"/>
</dbReference>
<dbReference type="PANTHER" id="PTHR43278">
    <property type="entry name" value="NAD(P)H-DEPENDENT FMN-CONTAINING OXIDOREDUCTASE YWQN-RELATED"/>
    <property type="match status" value="1"/>
</dbReference>
<protein>
    <submittedName>
        <fullName evidence="7">Flavodoxin family protein</fullName>
    </submittedName>
</protein>
<name>A0A9E7TKW7_9EURY</name>
<comment type="similarity">
    <text evidence="5">Belongs to the SsuE family. Isf subfamily.</text>
</comment>
<evidence type="ECO:0000256" key="5">
    <source>
        <dbReference type="ARBA" id="ARBA00038292"/>
    </source>
</evidence>
<dbReference type="PANTHER" id="PTHR43278:SF2">
    <property type="entry name" value="IRON-SULFUR FLAVOPROTEIN"/>
    <property type="match status" value="1"/>
</dbReference>
<dbReference type="Pfam" id="PF03358">
    <property type="entry name" value="FMN_red"/>
    <property type="match status" value="1"/>
</dbReference>
<dbReference type="InterPro" id="IPR005025">
    <property type="entry name" value="FMN_Rdtase-like_dom"/>
</dbReference>
<dbReference type="AlphaFoldDB" id="A0A9E7TKW7"/>
<dbReference type="Proteomes" id="UP001060368">
    <property type="component" value="Chromosome"/>
</dbReference>
<evidence type="ECO:0000256" key="2">
    <source>
        <dbReference type="ARBA" id="ARBA00001966"/>
    </source>
</evidence>
<evidence type="ECO:0000313" key="7">
    <source>
        <dbReference type="EMBL" id="UUX93075.1"/>
    </source>
</evidence>
<dbReference type="SUPFAM" id="SSF52218">
    <property type="entry name" value="Flavoproteins"/>
    <property type="match status" value="1"/>
</dbReference>
<evidence type="ECO:0000259" key="6">
    <source>
        <dbReference type="Pfam" id="PF03358"/>
    </source>
</evidence>
<evidence type="ECO:0000313" key="8">
    <source>
        <dbReference type="Proteomes" id="UP001060368"/>
    </source>
</evidence>
<dbReference type="KEGG" id="mend:L6E24_02850"/>
<evidence type="ECO:0000256" key="1">
    <source>
        <dbReference type="ARBA" id="ARBA00001917"/>
    </source>
</evidence>
<comment type="cofactor">
    <cofactor evidence="2">
        <name>[4Fe-4S] cluster</name>
        <dbReference type="ChEBI" id="CHEBI:49883"/>
    </cofactor>
</comment>
<feature type="domain" description="NADPH-dependent FMN reductase-like" evidence="6">
    <location>
        <begin position="1"/>
        <end position="110"/>
    </location>
</feature>
<reference evidence="7" key="1">
    <citation type="submission" date="2022-04" db="EMBL/GenBank/DDBJ databases">
        <title>Complete genome of Methanoplanus endosymbiosus DSM 3599.</title>
        <authorList>
            <person name="Chen S.-C."/>
            <person name="You Y.-T."/>
            <person name="Zhou Y.-Z."/>
            <person name="Lai M.-C."/>
        </authorList>
    </citation>
    <scope>NUCLEOTIDE SEQUENCE</scope>
    <source>
        <strain evidence="7">DSM 3599</strain>
    </source>
</reference>
<dbReference type="GO" id="GO:0016491">
    <property type="term" value="F:oxidoreductase activity"/>
    <property type="evidence" value="ECO:0007669"/>
    <property type="project" value="InterPro"/>
</dbReference>
<organism evidence="7 8">
    <name type="scientific">Methanoplanus endosymbiosus</name>
    <dbReference type="NCBI Taxonomy" id="33865"/>
    <lineage>
        <taxon>Archaea</taxon>
        <taxon>Methanobacteriati</taxon>
        <taxon>Methanobacteriota</taxon>
        <taxon>Stenosarchaea group</taxon>
        <taxon>Methanomicrobia</taxon>
        <taxon>Methanomicrobiales</taxon>
        <taxon>Methanomicrobiaceae</taxon>
        <taxon>Methanoplanus</taxon>
    </lineage>
</organism>
<evidence type="ECO:0000256" key="3">
    <source>
        <dbReference type="ARBA" id="ARBA00022630"/>
    </source>
</evidence>
<dbReference type="EMBL" id="CP096115">
    <property type="protein sequence ID" value="UUX93075.1"/>
    <property type="molecule type" value="Genomic_DNA"/>
</dbReference>
<dbReference type="InterPro" id="IPR029039">
    <property type="entry name" value="Flavoprotein-like_sf"/>
</dbReference>